<proteinExistence type="predicted"/>
<gene>
    <name evidence="2" type="ORF">Tci_877589</name>
</gene>
<feature type="non-terminal residue" evidence="2">
    <location>
        <position position="1"/>
    </location>
</feature>
<protein>
    <submittedName>
        <fullName evidence="2">Uncharacterized protein</fullName>
    </submittedName>
</protein>
<organism evidence="2">
    <name type="scientific">Tanacetum cinerariifolium</name>
    <name type="common">Dalmatian daisy</name>
    <name type="synonym">Chrysanthemum cinerariifolium</name>
    <dbReference type="NCBI Taxonomy" id="118510"/>
    <lineage>
        <taxon>Eukaryota</taxon>
        <taxon>Viridiplantae</taxon>
        <taxon>Streptophyta</taxon>
        <taxon>Embryophyta</taxon>
        <taxon>Tracheophyta</taxon>
        <taxon>Spermatophyta</taxon>
        <taxon>Magnoliopsida</taxon>
        <taxon>eudicotyledons</taxon>
        <taxon>Gunneridae</taxon>
        <taxon>Pentapetalae</taxon>
        <taxon>asterids</taxon>
        <taxon>campanulids</taxon>
        <taxon>Asterales</taxon>
        <taxon>Asteraceae</taxon>
        <taxon>Asteroideae</taxon>
        <taxon>Anthemideae</taxon>
        <taxon>Anthemidinae</taxon>
        <taxon>Tanacetum</taxon>
    </lineage>
</organism>
<feature type="region of interest" description="Disordered" evidence="1">
    <location>
        <begin position="1"/>
        <end position="38"/>
    </location>
</feature>
<evidence type="ECO:0000256" key="1">
    <source>
        <dbReference type="SAM" id="MobiDB-lite"/>
    </source>
</evidence>
<sequence length="38" mass="4393">MKRTLKEDPAYYPADRGNNDDDESSNDDDDDDNVDKDE</sequence>
<feature type="compositionally biased region" description="Acidic residues" evidence="1">
    <location>
        <begin position="20"/>
        <end position="38"/>
    </location>
</feature>
<accession>A0A699T749</accession>
<dbReference type="EMBL" id="BKCJ011219535">
    <property type="protein sequence ID" value="GFD05620.1"/>
    <property type="molecule type" value="Genomic_DNA"/>
</dbReference>
<dbReference type="AlphaFoldDB" id="A0A699T749"/>
<comment type="caution">
    <text evidence="2">The sequence shown here is derived from an EMBL/GenBank/DDBJ whole genome shotgun (WGS) entry which is preliminary data.</text>
</comment>
<reference evidence="2" key="1">
    <citation type="journal article" date="2019" name="Sci. Rep.">
        <title>Draft genome of Tanacetum cinerariifolium, the natural source of mosquito coil.</title>
        <authorList>
            <person name="Yamashiro T."/>
            <person name="Shiraishi A."/>
            <person name="Satake H."/>
            <person name="Nakayama K."/>
        </authorList>
    </citation>
    <scope>NUCLEOTIDE SEQUENCE</scope>
</reference>
<evidence type="ECO:0000313" key="2">
    <source>
        <dbReference type="EMBL" id="GFD05620.1"/>
    </source>
</evidence>
<name>A0A699T749_TANCI</name>